<evidence type="ECO:0000313" key="1">
    <source>
        <dbReference type="EMBL" id="KIK20390.1"/>
    </source>
</evidence>
<dbReference type="AlphaFoldDB" id="A0A0C9Y6U9"/>
<sequence>MSHMRALTTVLLAVLFVATSDIYFVPYYICYLRVLVKKWLTNDDGAYSHSLSISA</sequence>
<accession>A0A0C9Y6U9</accession>
<protein>
    <submittedName>
        <fullName evidence="1">Uncharacterized protein</fullName>
    </submittedName>
</protein>
<gene>
    <name evidence="1" type="ORF">PISMIDRAFT_594703</name>
</gene>
<name>A0A0C9Y6U9_9AGAM</name>
<evidence type="ECO:0000313" key="2">
    <source>
        <dbReference type="Proteomes" id="UP000054018"/>
    </source>
</evidence>
<keyword evidence="2" id="KW-1185">Reference proteome</keyword>
<organism evidence="1 2">
    <name type="scientific">Pisolithus microcarpus 441</name>
    <dbReference type="NCBI Taxonomy" id="765257"/>
    <lineage>
        <taxon>Eukaryota</taxon>
        <taxon>Fungi</taxon>
        <taxon>Dikarya</taxon>
        <taxon>Basidiomycota</taxon>
        <taxon>Agaricomycotina</taxon>
        <taxon>Agaricomycetes</taxon>
        <taxon>Agaricomycetidae</taxon>
        <taxon>Boletales</taxon>
        <taxon>Sclerodermatineae</taxon>
        <taxon>Pisolithaceae</taxon>
        <taxon>Pisolithus</taxon>
    </lineage>
</organism>
<dbReference type="Proteomes" id="UP000054018">
    <property type="component" value="Unassembled WGS sequence"/>
</dbReference>
<reference evidence="2" key="2">
    <citation type="submission" date="2015-01" db="EMBL/GenBank/DDBJ databases">
        <title>Evolutionary Origins and Diversification of the Mycorrhizal Mutualists.</title>
        <authorList>
            <consortium name="DOE Joint Genome Institute"/>
            <consortium name="Mycorrhizal Genomics Consortium"/>
            <person name="Kohler A."/>
            <person name="Kuo A."/>
            <person name="Nagy L.G."/>
            <person name="Floudas D."/>
            <person name="Copeland A."/>
            <person name="Barry K.W."/>
            <person name="Cichocki N."/>
            <person name="Veneault-Fourrey C."/>
            <person name="LaButti K."/>
            <person name="Lindquist E.A."/>
            <person name="Lipzen A."/>
            <person name="Lundell T."/>
            <person name="Morin E."/>
            <person name="Murat C."/>
            <person name="Riley R."/>
            <person name="Ohm R."/>
            <person name="Sun H."/>
            <person name="Tunlid A."/>
            <person name="Henrissat B."/>
            <person name="Grigoriev I.V."/>
            <person name="Hibbett D.S."/>
            <person name="Martin F."/>
        </authorList>
    </citation>
    <scope>NUCLEOTIDE SEQUENCE [LARGE SCALE GENOMIC DNA]</scope>
    <source>
        <strain evidence="2">441</strain>
    </source>
</reference>
<reference evidence="1 2" key="1">
    <citation type="submission" date="2014-04" db="EMBL/GenBank/DDBJ databases">
        <authorList>
            <consortium name="DOE Joint Genome Institute"/>
            <person name="Kuo A."/>
            <person name="Kohler A."/>
            <person name="Costa M.D."/>
            <person name="Nagy L.G."/>
            <person name="Floudas D."/>
            <person name="Copeland A."/>
            <person name="Barry K.W."/>
            <person name="Cichocki N."/>
            <person name="Veneault-Fourrey C."/>
            <person name="LaButti K."/>
            <person name="Lindquist E.A."/>
            <person name="Lipzen A."/>
            <person name="Lundell T."/>
            <person name="Morin E."/>
            <person name="Murat C."/>
            <person name="Sun H."/>
            <person name="Tunlid A."/>
            <person name="Henrissat B."/>
            <person name="Grigoriev I.V."/>
            <person name="Hibbett D.S."/>
            <person name="Martin F."/>
            <person name="Nordberg H.P."/>
            <person name="Cantor M.N."/>
            <person name="Hua S.X."/>
        </authorList>
    </citation>
    <scope>NUCLEOTIDE SEQUENCE [LARGE SCALE GENOMIC DNA]</scope>
    <source>
        <strain evidence="1 2">441</strain>
    </source>
</reference>
<proteinExistence type="predicted"/>
<dbReference type="EMBL" id="KN833765">
    <property type="protein sequence ID" value="KIK20390.1"/>
    <property type="molecule type" value="Genomic_DNA"/>
</dbReference>
<dbReference type="HOGENOM" id="CLU_3033320_0_0_1"/>